<protein>
    <submittedName>
        <fullName evidence="2">Uncharacterized protein</fullName>
    </submittedName>
</protein>
<name>A0ABV0MPJ0_9TELE</name>
<feature type="non-terminal residue" evidence="2">
    <location>
        <position position="1"/>
    </location>
</feature>
<feature type="transmembrane region" description="Helical" evidence="1">
    <location>
        <begin position="16"/>
        <end position="49"/>
    </location>
</feature>
<evidence type="ECO:0000313" key="2">
    <source>
        <dbReference type="EMBL" id="MEQ2159972.1"/>
    </source>
</evidence>
<keyword evidence="1" id="KW-1133">Transmembrane helix</keyword>
<evidence type="ECO:0000256" key="1">
    <source>
        <dbReference type="SAM" id="Phobius"/>
    </source>
</evidence>
<reference evidence="2 3" key="1">
    <citation type="submission" date="2021-06" db="EMBL/GenBank/DDBJ databases">
        <authorList>
            <person name="Palmer J.M."/>
        </authorList>
    </citation>
    <scope>NUCLEOTIDE SEQUENCE [LARGE SCALE GENOMIC DNA]</scope>
    <source>
        <strain evidence="2 3">GA_2019</strain>
        <tissue evidence="2">Muscle</tissue>
    </source>
</reference>
<accession>A0ABV0MPJ0</accession>
<dbReference type="Proteomes" id="UP001476798">
    <property type="component" value="Unassembled WGS sequence"/>
</dbReference>
<keyword evidence="1" id="KW-0472">Membrane</keyword>
<keyword evidence="3" id="KW-1185">Reference proteome</keyword>
<keyword evidence="1" id="KW-0812">Transmembrane</keyword>
<sequence length="51" mass="5628">FCTTVRKIVFSRMSAYLTALCGVCFMLCLSCVTPLTVVLTVLVSFTIWMAS</sequence>
<gene>
    <name evidence="2" type="ORF">GOODEAATRI_028762</name>
</gene>
<comment type="caution">
    <text evidence="2">The sequence shown here is derived from an EMBL/GenBank/DDBJ whole genome shotgun (WGS) entry which is preliminary data.</text>
</comment>
<evidence type="ECO:0000313" key="3">
    <source>
        <dbReference type="Proteomes" id="UP001476798"/>
    </source>
</evidence>
<organism evidence="2 3">
    <name type="scientific">Goodea atripinnis</name>
    <dbReference type="NCBI Taxonomy" id="208336"/>
    <lineage>
        <taxon>Eukaryota</taxon>
        <taxon>Metazoa</taxon>
        <taxon>Chordata</taxon>
        <taxon>Craniata</taxon>
        <taxon>Vertebrata</taxon>
        <taxon>Euteleostomi</taxon>
        <taxon>Actinopterygii</taxon>
        <taxon>Neopterygii</taxon>
        <taxon>Teleostei</taxon>
        <taxon>Neoteleostei</taxon>
        <taxon>Acanthomorphata</taxon>
        <taxon>Ovalentaria</taxon>
        <taxon>Atherinomorphae</taxon>
        <taxon>Cyprinodontiformes</taxon>
        <taxon>Goodeidae</taxon>
        <taxon>Goodea</taxon>
    </lineage>
</organism>
<dbReference type="EMBL" id="JAHRIO010004068">
    <property type="protein sequence ID" value="MEQ2159972.1"/>
    <property type="molecule type" value="Genomic_DNA"/>
</dbReference>
<proteinExistence type="predicted"/>